<feature type="region of interest" description="Disordered" evidence="1">
    <location>
        <begin position="1"/>
        <end position="45"/>
    </location>
</feature>
<reference evidence="2 3" key="1">
    <citation type="journal article" date="2019" name="Nat. Commun.">
        <title>A new type of DNA phosphorothioation-based antiviral system in archaea.</title>
        <authorList>
            <person name="Xiong L."/>
            <person name="Liu S."/>
            <person name="Chen S."/>
            <person name="Xiao Y."/>
            <person name="Zhu B."/>
            <person name="Gao Y."/>
            <person name="Zhang Y."/>
            <person name="Chen B."/>
            <person name="Luo J."/>
            <person name="Deng Z."/>
            <person name="Chen X."/>
            <person name="Wang L."/>
            <person name="Chen S."/>
        </authorList>
    </citation>
    <scope>NUCLEOTIDE SEQUENCE [LARGE SCALE GENOMIC DNA]</scope>
    <source>
        <strain evidence="2 3">CGMCC 1.10331</strain>
    </source>
</reference>
<dbReference type="KEGG" id="hlm:DV707_11700"/>
<organism evidence="2 3">
    <name type="scientific">Halobellus limi</name>
    <dbReference type="NCBI Taxonomy" id="699433"/>
    <lineage>
        <taxon>Archaea</taxon>
        <taxon>Methanobacteriati</taxon>
        <taxon>Methanobacteriota</taxon>
        <taxon>Stenosarchaea group</taxon>
        <taxon>Halobacteria</taxon>
        <taxon>Halobacteriales</taxon>
        <taxon>Haloferacaceae</taxon>
        <taxon>Halobellus</taxon>
    </lineage>
</organism>
<dbReference type="EMBL" id="CP031311">
    <property type="protein sequence ID" value="QCC48271.1"/>
    <property type="molecule type" value="Genomic_DNA"/>
</dbReference>
<name>A0A4D6H3W7_9EURY</name>
<protein>
    <submittedName>
        <fullName evidence="2">Uncharacterized protein</fullName>
    </submittedName>
</protein>
<evidence type="ECO:0000256" key="1">
    <source>
        <dbReference type="SAM" id="MobiDB-lite"/>
    </source>
</evidence>
<proteinExistence type="predicted"/>
<gene>
    <name evidence="2" type="ORF">DV707_11700</name>
</gene>
<feature type="compositionally biased region" description="Low complexity" evidence="1">
    <location>
        <begin position="123"/>
        <end position="137"/>
    </location>
</feature>
<evidence type="ECO:0000313" key="2">
    <source>
        <dbReference type="EMBL" id="QCC48271.1"/>
    </source>
</evidence>
<dbReference type="GeneID" id="39858767"/>
<dbReference type="Pfam" id="PF25920">
    <property type="entry name" value="DUF7966"/>
    <property type="match status" value="1"/>
</dbReference>
<accession>A0A4D6H3W7</accession>
<dbReference type="AlphaFoldDB" id="A0A4D6H3W7"/>
<dbReference type="RefSeq" id="WP_103991526.1">
    <property type="nucleotide sequence ID" value="NZ_CP031311.1"/>
</dbReference>
<dbReference type="InterPro" id="IPR058272">
    <property type="entry name" value="DUF7966"/>
</dbReference>
<dbReference type="Proteomes" id="UP000296733">
    <property type="component" value="Chromosome"/>
</dbReference>
<evidence type="ECO:0000313" key="3">
    <source>
        <dbReference type="Proteomes" id="UP000296733"/>
    </source>
</evidence>
<feature type="region of interest" description="Disordered" evidence="1">
    <location>
        <begin position="104"/>
        <end position="150"/>
    </location>
</feature>
<dbReference type="OrthoDB" id="387331at2157"/>
<sequence length="150" mass="15324">MTDCQSAASEPSPESVRRSLRALAEGSAPRGPSPDPASARHDPERLRAVVEDAERAVSCAAAASAFLLDGRLATLGDAVTTAERCGHEQVARRGRRARAILRDLDTAVSGRDSEIGPSGGGPEAEPSGGDPEAEPSGRGTDAVAIGTARL</sequence>